<keyword evidence="2" id="KW-0446">Lipid-binding</keyword>
<protein>
    <recommendedName>
        <fullName evidence="4">ACB domain-containing protein</fullName>
    </recommendedName>
</protein>
<dbReference type="Gene3D" id="1.20.80.10">
    <property type="match status" value="1"/>
</dbReference>
<dbReference type="Gramene" id="Kaladp0100s0072.1.v1.1">
    <property type="protein sequence ID" value="Kaladp0100s0072.1.v1.1.CDS.1"/>
    <property type="gene ID" value="Kaladp0100s0072.v1.1"/>
</dbReference>
<dbReference type="Pfam" id="PF00887">
    <property type="entry name" value="ACBP"/>
    <property type="match status" value="1"/>
</dbReference>
<dbReference type="PROSITE" id="PS51228">
    <property type="entry name" value="ACB_2"/>
    <property type="match status" value="1"/>
</dbReference>
<dbReference type="GO" id="GO:0005737">
    <property type="term" value="C:cytoplasm"/>
    <property type="evidence" value="ECO:0007669"/>
    <property type="project" value="TreeGrafter"/>
</dbReference>
<evidence type="ECO:0000313" key="5">
    <source>
        <dbReference type="EnsemblPlants" id="Kaladp0100s0072.1.v1.1.CDS.1"/>
    </source>
</evidence>
<evidence type="ECO:0000259" key="4">
    <source>
        <dbReference type="PROSITE" id="PS51228"/>
    </source>
</evidence>
<dbReference type="InterPro" id="IPR000582">
    <property type="entry name" value="Acyl-CoA-binding_protein"/>
</dbReference>
<keyword evidence="6" id="KW-1185">Reference proteome</keyword>
<dbReference type="PANTHER" id="PTHR23310:SF77">
    <property type="entry name" value="LD25952P"/>
    <property type="match status" value="1"/>
</dbReference>
<dbReference type="SUPFAM" id="SSF47027">
    <property type="entry name" value="Acyl-CoA binding protein"/>
    <property type="match status" value="1"/>
</dbReference>
<evidence type="ECO:0000256" key="2">
    <source>
        <dbReference type="ARBA" id="ARBA00023121"/>
    </source>
</evidence>
<proteinExistence type="inferred from homology"/>
<dbReference type="Proteomes" id="UP000594263">
    <property type="component" value="Unplaced"/>
</dbReference>
<dbReference type="GO" id="GO:0000062">
    <property type="term" value="F:fatty-acyl-CoA binding"/>
    <property type="evidence" value="ECO:0007669"/>
    <property type="project" value="InterPro"/>
</dbReference>
<name>A0A7N1A4V5_KALFE</name>
<dbReference type="PANTHER" id="PTHR23310">
    <property type="entry name" value="ACYL-COA-BINDING PROTEIN, ACBP"/>
    <property type="match status" value="1"/>
</dbReference>
<dbReference type="InterPro" id="IPR014352">
    <property type="entry name" value="FERM/acyl-CoA-bd_prot_sf"/>
</dbReference>
<feature type="region of interest" description="Disordered" evidence="3">
    <location>
        <begin position="132"/>
        <end position="163"/>
    </location>
</feature>
<accession>A0A7N1A4V5</accession>
<feature type="domain" description="ACB" evidence="4">
    <location>
        <begin position="12"/>
        <end position="106"/>
    </location>
</feature>
<evidence type="ECO:0000313" key="6">
    <source>
        <dbReference type="Proteomes" id="UP000594263"/>
    </source>
</evidence>
<evidence type="ECO:0000256" key="3">
    <source>
        <dbReference type="SAM" id="MobiDB-lite"/>
    </source>
</evidence>
<reference evidence="5" key="1">
    <citation type="submission" date="2021-01" db="UniProtKB">
        <authorList>
            <consortium name="EnsemblPlants"/>
        </authorList>
    </citation>
    <scope>IDENTIFICATION</scope>
</reference>
<dbReference type="AlphaFoldDB" id="A0A7N1A4V5"/>
<dbReference type="InterPro" id="IPR035984">
    <property type="entry name" value="Acyl-CoA-binding_sf"/>
</dbReference>
<dbReference type="GO" id="GO:0006631">
    <property type="term" value="P:fatty acid metabolic process"/>
    <property type="evidence" value="ECO:0007669"/>
    <property type="project" value="TreeGrafter"/>
</dbReference>
<feature type="compositionally biased region" description="Polar residues" evidence="3">
    <location>
        <begin position="148"/>
        <end position="163"/>
    </location>
</feature>
<sequence length="163" mass="17681">MAMARASSSLSYLDRFYAAAAYAGFYGSASPTSGLSSKFSNDVALIFYALYQQATIGPCNTPKPRAWNPVEQGKWTSWNGLGKMASTEAMRLFVIILEEEVPGWYSRTTGNNVDPGVDVDVDVDVQVNHNTITQPGAENGNGIPETKAISNEYGNQLETQDNL</sequence>
<comment type="similarity">
    <text evidence="1">Belongs to the ACBP family.</text>
</comment>
<evidence type="ECO:0000256" key="1">
    <source>
        <dbReference type="ARBA" id="ARBA00005567"/>
    </source>
</evidence>
<dbReference type="EnsemblPlants" id="Kaladp0100s0072.1.v1.1">
    <property type="protein sequence ID" value="Kaladp0100s0072.1.v1.1.CDS.1"/>
    <property type="gene ID" value="Kaladp0100s0072.v1.1"/>
</dbReference>
<organism evidence="5 6">
    <name type="scientific">Kalanchoe fedtschenkoi</name>
    <name type="common">Lavender scallops</name>
    <name type="synonym">South American air plant</name>
    <dbReference type="NCBI Taxonomy" id="63787"/>
    <lineage>
        <taxon>Eukaryota</taxon>
        <taxon>Viridiplantae</taxon>
        <taxon>Streptophyta</taxon>
        <taxon>Embryophyta</taxon>
        <taxon>Tracheophyta</taxon>
        <taxon>Spermatophyta</taxon>
        <taxon>Magnoliopsida</taxon>
        <taxon>eudicotyledons</taxon>
        <taxon>Gunneridae</taxon>
        <taxon>Pentapetalae</taxon>
        <taxon>Saxifragales</taxon>
        <taxon>Crassulaceae</taxon>
        <taxon>Kalanchoe</taxon>
    </lineage>
</organism>